<accession>A0ACB9MBH1</accession>
<keyword evidence="2" id="KW-1185">Reference proteome</keyword>
<name>A0ACB9MBH1_9MYRT</name>
<reference evidence="2" key="1">
    <citation type="journal article" date="2023" name="Front. Plant Sci.">
        <title>Chromosomal-level genome assembly of Melastoma candidum provides insights into trichome evolution.</title>
        <authorList>
            <person name="Zhong Y."/>
            <person name="Wu W."/>
            <person name="Sun C."/>
            <person name="Zou P."/>
            <person name="Liu Y."/>
            <person name="Dai S."/>
            <person name="Zhou R."/>
        </authorList>
    </citation>
    <scope>NUCLEOTIDE SEQUENCE [LARGE SCALE GENOMIC DNA]</scope>
</reference>
<evidence type="ECO:0000313" key="1">
    <source>
        <dbReference type="EMBL" id="KAI4321689.1"/>
    </source>
</evidence>
<protein>
    <submittedName>
        <fullName evidence="1">Uncharacterized protein</fullName>
    </submittedName>
</protein>
<dbReference type="Proteomes" id="UP001057402">
    <property type="component" value="Chromosome 10"/>
</dbReference>
<comment type="caution">
    <text evidence="1">The sequence shown here is derived from an EMBL/GenBank/DDBJ whole genome shotgun (WGS) entry which is preliminary data.</text>
</comment>
<organism evidence="1 2">
    <name type="scientific">Melastoma candidum</name>
    <dbReference type="NCBI Taxonomy" id="119954"/>
    <lineage>
        <taxon>Eukaryota</taxon>
        <taxon>Viridiplantae</taxon>
        <taxon>Streptophyta</taxon>
        <taxon>Embryophyta</taxon>
        <taxon>Tracheophyta</taxon>
        <taxon>Spermatophyta</taxon>
        <taxon>Magnoliopsida</taxon>
        <taxon>eudicotyledons</taxon>
        <taxon>Gunneridae</taxon>
        <taxon>Pentapetalae</taxon>
        <taxon>rosids</taxon>
        <taxon>malvids</taxon>
        <taxon>Myrtales</taxon>
        <taxon>Melastomataceae</taxon>
        <taxon>Melastomatoideae</taxon>
        <taxon>Melastomateae</taxon>
        <taxon>Melastoma</taxon>
    </lineage>
</organism>
<proteinExistence type="predicted"/>
<evidence type="ECO:0000313" key="2">
    <source>
        <dbReference type="Proteomes" id="UP001057402"/>
    </source>
</evidence>
<gene>
    <name evidence="1" type="ORF">MLD38_035039</name>
</gene>
<sequence length="526" mass="57914">MALKVLRALDQAKVQYYHFKAIIIAGMGMFTDAYDLFCFPPVMTLIGRIYYDKSDSKTDKYEVSPVAASTILGIAYLGTAIGQVVFGLMGDRVGRKRVYGFALVLMVMGSIGCGFSMGKRRSFVLASLGFFRFLMGVGIGGDYPLSATIMSEFANQKTRGAFIAAVFSMQGFGILASSVVTMAVCQVFNKLAHNPSPLEQAPGADLAWRVILMMGAVPAVLTFYWRMMMPETARYTALVAQDARQAAKDMERVLDVPLYEIAEEDPFPNTRPTSAPSLQPPSLPLPQLPSYHLFSQTFLRRHGKDLFACSISWFLIDVVFYSSNLFQSTVYSSNLFQSTVYESCLPKREHQNAFLAAYHVARLQALVALCSTIPGYFFTVALIDRIGRIKIQSMGFLFMAVVLFSIAGKHHGNIAFLLLYGSVFFFANFGPNTTTFIIPAELFPARLRASCHGIAGAIGKLGAILGAIGFLWATRKKEHDGHCTENGMKTCFLILGFICLAGLLVTIMFTKETMGRSLEENETCAE</sequence>
<dbReference type="EMBL" id="CM042889">
    <property type="protein sequence ID" value="KAI4321689.1"/>
    <property type="molecule type" value="Genomic_DNA"/>
</dbReference>